<dbReference type="Proteomes" id="UP000814176">
    <property type="component" value="Unassembled WGS sequence"/>
</dbReference>
<evidence type="ECO:0000313" key="1">
    <source>
        <dbReference type="EMBL" id="KAH9830350.1"/>
    </source>
</evidence>
<dbReference type="RefSeq" id="XP_047773672.1">
    <property type="nucleotide sequence ID" value="XM_047918156.1"/>
</dbReference>
<evidence type="ECO:0000313" key="2">
    <source>
        <dbReference type="Proteomes" id="UP000814176"/>
    </source>
</evidence>
<proteinExistence type="predicted"/>
<organism evidence="1 2">
    <name type="scientific">Rhodofomes roseus</name>
    <dbReference type="NCBI Taxonomy" id="34475"/>
    <lineage>
        <taxon>Eukaryota</taxon>
        <taxon>Fungi</taxon>
        <taxon>Dikarya</taxon>
        <taxon>Basidiomycota</taxon>
        <taxon>Agaricomycotina</taxon>
        <taxon>Agaricomycetes</taxon>
        <taxon>Polyporales</taxon>
        <taxon>Rhodofomes</taxon>
    </lineage>
</organism>
<keyword evidence="2" id="KW-1185">Reference proteome</keyword>
<gene>
    <name evidence="1" type="ORF">C8Q71DRAFT_376059</name>
</gene>
<dbReference type="GeneID" id="71998888"/>
<comment type="caution">
    <text evidence="1">The sequence shown here is derived from an EMBL/GenBank/DDBJ whole genome shotgun (WGS) entry which is preliminary data.</text>
</comment>
<protein>
    <submittedName>
        <fullName evidence="1">Uncharacterized protein</fullName>
    </submittedName>
</protein>
<accession>A0ABQ8K148</accession>
<sequence>MSSARNRRVPWWGGPCVNGGTILRWGVSRVGQSSYFRASPAESRPQPLLAPIIVHPHASLTDLVISSSSLPRHDPFTRACQPHALFTAPPLSSCAKSMSSAATSFRMWYALVSPEERLHGRAALDSGNAAEEWLREKGGWAGERSERPMLRANEVCPRELSCTYQFSVLIEQSMSMHASPPPDLERRSHDHYALRGRTLPCNAYQSSGLVPCYVARIRRPLSLVRYTFTSCQVLRECPDSSSSVGKNEQVCTGFKVFSRFHVGEGVRERTETQHSGVFRMCR</sequence>
<reference evidence="1 2" key="1">
    <citation type="journal article" date="2021" name="Environ. Microbiol.">
        <title>Gene family expansions and transcriptome signatures uncover fungal adaptations to wood decay.</title>
        <authorList>
            <person name="Hage H."/>
            <person name="Miyauchi S."/>
            <person name="Viragh M."/>
            <person name="Drula E."/>
            <person name="Min B."/>
            <person name="Chaduli D."/>
            <person name="Navarro D."/>
            <person name="Favel A."/>
            <person name="Norest M."/>
            <person name="Lesage-Meessen L."/>
            <person name="Balint B."/>
            <person name="Merenyi Z."/>
            <person name="de Eugenio L."/>
            <person name="Morin E."/>
            <person name="Martinez A.T."/>
            <person name="Baldrian P."/>
            <person name="Stursova M."/>
            <person name="Martinez M.J."/>
            <person name="Novotny C."/>
            <person name="Magnuson J.K."/>
            <person name="Spatafora J.W."/>
            <person name="Maurice S."/>
            <person name="Pangilinan J."/>
            <person name="Andreopoulos W."/>
            <person name="LaButti K."/>
            <person name="Hundley H."/>
            <person name="Na H."/>
            <person name="Kuo A."/>
            <person name="Barry K."/>
            <person name="Lipzen A."/>
            <person name="Henrissat B."/>
            <person name="Riley R."/>
            <person name="Ahrendt S."/>
            <person name="Nagy L.G."/>
            <person name="Grigoriev I.V."/>
            <person name="Martin F."/>
            <person name="Rosso M.N."/>
        </authorList>
    </citation>
    <scope>NUCLEOTIDE SEQUENCE [LARGE SCALE GENOMIC DNA]</scope>
    <source>
        <strain evidence="1 2">CIRM-BRFM 1785</strain>
    </source>
</reference>
<dbReference type="EMBL" id="JADCUA010000032">
    <property type="protein sequence ID" value="KAH9830350.1"/>
    <property type="molecule type" value="Genomic_DNA"/>
</dbReference>
<name>A0ABQ8K148_9APHY</name>